<name>A0ABY2KNR7_9RHOB</name>
<evidence type="ECO:0008006" key="3">
    <source>
        <dbReference type="Google" id="ProtNLM"/>
    </source>
</evidence>
<dbReference type="Proteomes" id="UP000297741">
    <property type="component" value="Unassembled WGS sequence"/>
</dbReference>
<dbReference type="EMBL" id="RPEM01000003">
    <property type="protein sequence ID" value="TGD44275.1"/>
    <property type="molecule type" value="Genomic_DNA"/>
</dbReference>
<gene>
    <name evidence="1" type="ORF">EEB11_06210</name>
</gene>
<keyword evidence="2" id="KW-1185">Reference proteome</keyword>
<dbReference type="Gene3D" id="1.20.120.160">
    <property type="entry name" value="HPT domain"/>
    <property type="match status" value="1"/>
</dbReference>
<comment type="caution">
    <text evidence="1">The sequence shown here is derived from an EMBL/GenBank/DDBJ whole genome shotgun (WGS) entry which is preliminary data.</text>
</comment>
<sequence length="174" mass="17504">MVDSSVAHRSALNLRDTGPQLAVLRAALTRLAGCALPGPARLALAEAHQALTALEAIQPGAVDDGVFAALLALAGPEVAAELTLQMSVDLRRVLTALAQGLAQSDARVVDAQTHVLVMLAGTAGARGLQQGAQALNRAALAGDTAQMHDMGPAVLAGLAALIGFVEAAAEGLPR</sequence>
<accession>A0ABY2KNR7</accession>
<reference evidence="1 2" key="1">
    <citation type="submission" date="2018-11" db="EMBL/GenBank/DDBJ databases">
        <title>Tabrizicola sp. isolated from sediment of alpine lake.</title>
        <authorList>
            <person name="Liu Z."/>
        </authorList>
    </citation>
    <scope>NUCLEOTIDE SEQUENCE [LARGE SCALE GENOMIC DNA]</scope>
    <source>
        <strain evidence="1 2">DRYC-M-16</strain>
    </source>
</reference>
<evidence type="ECO:0000313" key="2">
    <source>
        <dbReference type="Proteomes" id="UP000297741"/>
    </source>
</evidence>
<dbReference type="InterPro" id="IPR036641">
    <property type="entry name" value="HPT_dom_sf"/>
</dbReference>
<organism evidence="1 2">
    <name type="scientific">Pseudotabrizicola sediminis</name>
    <dbReference type="NCBI Taxonomy" id="2486418"/>
    <lineage>
        <taxon>Bacteria</taxon>
        <taxon>Pseudomonadati</taxon>
        <taxon>Pseudomonadota</taxon>
        <taxon>Alphaproteobacteria</taxon>
        <taxon>Rhodobacterales</taxon>
        <taxon>Paracoccaceae</taxon>
        <taxon>Pseudotabrizicola</taxon>
    </lineage>
</organism>
<dbReference type="RefSeq" id="WP_135429544.1">
    <property type="nucleotide sequence ID" value="NZ_RPEM01000003.1"/>
</dbReference>
<evidence type="ECO:0000313" key="1">
    <source>
        <dbReference type="EMBL" id="TGD44275.1"/>
    </source>
</evidence>
<proteinExistence type="predicted"/>
<dbReference type="SUPFAM" id="SSF47226">
    <property type="entry name" value="Histidine-containing phosphotransfer domain, HPT domain"/>
    <property type="match status" value="1"/>
</dbReference>
<protein>
    <recommendedName>
        <fullName evidence="3">DUF1641 domain-containing protein</fullName>
    </recommendedName>
</protein>